<name>A0A5C5WFL9_9BACT</name>
<comment type="caution">
    <text evidence="1">The sequence shown here is derived from an EMBL/GenBank/DDBJ whole genome shotgun (WGS) entry which is preliminary data.</text>
</comment>
<organism evidence="1 2">
    <name type="scientific">Rubripirellula amarantea</name>
    <dbReference type="NCBI Taxonomy" id="2527999"/>
    <lineage>
        <taxon>Bacteria</taxon>
        <taxon>Pseudomonadati</taxon>
        <taxon>Planctomycetota</taxon>
        <taxon>Planctomycetia</taxon>
        <taxon>Pirellulales</taxon>
        <taxon>Pirellulaceae</taxon>
        <taxon>Rubripirellula</taxon>
    </lineage>
</organism>
<keyword evidence="2" id="KW-1185">Reference proteome</keyword>
<dbReference type="EMBL" id="SJPI01000003">
    <property type="protein sequence ID" value="TWT49554.1"/>
    <property type="molecule type" value="Genomic_DNA"/>
</dbReference>
<dbReference type="AlphaFoldDB" id="A0A5C5WFL9"/>
<reference evidence="1 2" key="1">
    <citation type="submission" date="2019-02" db="EMBL/GenBank/DDBJ databases">
        <title>Deep-cultivation of Planctomycetes and their phenomic and genomic characterization uncovers novel biology.</title>
        <authorList>
            <person name="Wiegand S."/>
            <person name="Jogler M."/>
            <person name="Boedeker C."/>
            <person name="Pinto D."/>
            <person name="Vollmers J."/>
            <person name="Rivas-Marin E."/>
            <person name="Kohn T."/>
            <person name="Peeters S.H."/>
            <person name="Heuer A."/>
            <person name="Rast P."/>
            <person name="Oberbeckmann S."/>
            <person name="Bunk B."/>
            <person name="Jeske O."/>
            <person name="Meyerdierks A."/>
            <person name="Storesund J.E."/>
            <person name="Kallscheuer N."/>
            <person name="Luecker S."/>
            <person name="Lage O.M."/>
            <person name="Pohl T."/>
            <person name="Merkel B.J."/>
            <person name="Hornburger P."/>
            <person name="Mueller R.-W."/>
            <person name="Bruemmer F."/>
            <person name="Labrenz M."/>
            <person name="Spormann A.M."/>
            <person name="Op Den Camp H."/>
            <person name="Overmann J."/>
            <person name="Amann R."/>
            <person name="Jetten M.S.M."/>
            <person name="Mascher T."/>
            <person name="Medema M.H."/>
            <person name="Devos D.P."/>
            <person name="Kaster A.-K."/>
            <person name="Ovreas L."/>
            <person name="Rohde M."/>
            <person name="Galperin M.Y."/>
            <person name="Jogler C."/>
        </authorList>
    </citation>
    <scope>NUCLEOTIDE SEQUENCE [LARGE SCALE GENOMIC DNA]</scope>
    <source>
        <strain evidence="1 2">Pla22</strain>
    </source>
</reference>
<accession>A0A5C5WFL9</accession>
<protein>
    <submittedName>
        <fullName evidence="1">Uncharacterized protein</fullName>
    </submittedName>
</protein>
<gene>
    <name evidence="1" type="ORF">Pla22_47510</name>
</gene>
<proteinExistence type="predicted"/>
<evidence type="ECO:0000313" key="1">
    <source>
        <dbReference type="EMBL" id="TWT49554.1"/>
    </source>
</evidence>
<sequence>MVDPAEIRSAFHNFVGDERYRKFVSMVPLATDGTRLRFWQEHAWESFTAEHPQFTLDFAGIVELFRICHLHGNPLTQRLVPVQHGCVDFAPEYWQTRNEFHPCSPLPFISTEGRDIAETELPIWFCAECEQIELSRQRQT</sequence>
<evidence type="ECO:0000313" key="2">
    <source>
        <dbReference type="Proteomes" id="UP000316598"/>
    </source>
</evidence>
<dbReference type="RefSeq" id="WP_165440796.1">
    <property type="nucleotide sequence ID" value="NZ_SJPI01000003.1"/>
</dbReference>
<dbReference type="Proteomes" id="UP000316598">
    <property type="component" value="Unassembled WGS sequence"/>
</dbReference>